<dbReference type="InterPro" id="IPR036691">
    <property type="entry name" value="Endo/exonu/phosph_ase_sf"/>
</dbReference>
<feature type="domain" description="Endonuclease/exonuclease/phosphatase" evidence="2">
    <location>
        <begin position="29"/>
        <end position="276"/>
    </location>
</feature>
<dbReference type="Pfam" id="PF18962">
    <property type="entry name" value="Por_Secre_tail"/>
    <property type="match status" value="1"/>
</dbReference>
<evidence type="ECO:0000256" key="1">
    <source>
        <dbReference type="ARBA" id="ARBA00022729"/>
    </source>
</evidence>
<dbReference type="Gene3D" id="3.60.10.10">
    <property type="entry name" value="Endonuclease/exonuclease/phosphatase"/>
    <property type="match status" value="1"/>
</dbReference>
<protein>
    <submittedName>
        <fullName evidence="4">T9SS type A sorting domain-containing protein</fullName>
    </submittedName>
</protein>
<keyword evidence="1" id="KW-0732">Signal</keyword>
<dbReference type="Pfam" id="PF03372">
    <property type="entry name" value="Exo_endo_phos"/>
    <property type="match status" value="1"/>
</dbReference>
<dbReference type="SUPFAM" id="SSF56219">
    <property type="entry name" value="DNase I-like"/>
    <property type="match status" value="1"/>
</dbReference>
<proteinExistence type="predicted"/>
<reference evidence="5" key="1">
    <citation type="journal article" date="2019" name="Int. J. Syst. Evol. Microbiol.">
        <title>The Global Catalogue of Microorganisms (GCM) 10K type strain sequencing project: providing services to taxonomists for standard genome sequencing and annotation.</title>
        <authorList>
            <consortium name="The Broad Institute Genomics Platform"/>
            <consortium name="The Broad Institute Genome Sequencing Center for Infectious Disease"/>
            <person name="Wu L."/>
            <person name="Ma J."/>
        </authorList>
    </citation>
    <scope>NUCLEOTIDE SEQUENCE [LARGE SCALE GENOMIC DNA]</scope>
    <source>
        <strain evidence="5">CCUG 56098</strain>
    </source>
</reference>
<keyword evidence="5" id="KW-1185">Reference proteome</keyword>
<dbReference type="InterPro" id="IPR026444">
    <property type="entry name" value="Secre_tail"/>
</dbReference>
<evidence type="ECO:0000259" key="2">
    <source>
        <dbReference type="Pfam" id="PF03372"/>
    </source>
</evidence>
<feature type="domain" description="Secretion system C-terminal sorting" evidence="3">
    <location>
        <begin position="359"/>
        <end position="414"/>
    </location>
</feature>
<name>A0ABW3KS05_9FLAO</name>
<comment type="caution">
    <text evidence="4">The sequence shown here is derived from an EMBL/GenBank/DDBJ whole genome shotgun (WGS) entry which is preliminary data.</text>
</comment>
<organism evidence="4 5">
    <name type="scientific">Winogradskyella rapida</name>
    <dbReference type="NCBI Taxonomy" id="549701"/>
    <lineage>
        <taxon>Bacteria</taxon>
        <taxon>Pseudomonadati</taxon>
        <taxon>Bacteroidota</taxon>
        <taxon>Flavobacteriia</taxon>
        <taxon>Flavobacteriales</taxon>
        <taxon>Flavobacteriaceae</taxon>
        <taxon>Winogradskyella</taxon>
    </lineage>
</organism>
<evidence type="ECO:0000259" key="3">
    <source>
        <dbReference type="Pfam" id="PF18962"/>
    </source>
</evidence>
<gene>
    <name evidence="4" type="ORF">ACFQ13_07760</name>
</gene>
<evidence type="ECO:0000313" key="5">
    <source>
        <dbReference type="Proteomes" id="UP001597086"/>
    </source>
</evidence>
<dbReference type="InterPro" id="IPR005135">
    <property type="entry name" value="Endo/exonuclease/phosphatase"/>
</dbReference>
<dbReference type="EMBL" id="JBHTKM010000063">
    <property type="protein sequence ID" value="MFD1015807.1"/>
    <property type="molecule type" value="Genomic_DNA"/>
</dbReference>
<dbReference type="RefSeq" id="WP_386115926.1">
    <property type="nucleotide sequence ID" value="NZ_JBHTKM010000063.1"/>
</dbReference>
<sequence length="423" mass="47475">MKKKILGTLLIFLWSITLVSAQETVKVMFYNLLNFPSEDAVSNRITDLEYILSDYQPDLFLVCELNTFDGATAILGATQTSIDANFQMATFVTNTSDDNSGDQNDLQNLLYYNSSKFSIEEEIIVPTDLRDFNIYRLQLNTVNQESNPIELYVVIGHLKASSGTENSQRRATMVNNLENYLDNLPPDANVILGGDLNIYTANESAFQDLISPSNTITFIDPANRIGSWHNNTDYADVFTQSTRTQTGFGGATGGFDDRFDFILTSKYMASSAAITYVPNSYQAYGNNGLESCWNHDINAPECETVGSPFSYELRTHLYNFSDHLPVTLALTTNETFLSVEDFTASLGLTLENTMTPDELRLKVNNTALYEKTIVIYNHLGQRIKSIQLNSNPLQYLNVSDLRDGLYFIKSSTNAFQPLKFIHI</sequence>
<accession>A0ABW3KS05</accession>
<dbReference type="Proteomes" id="UP001597086">
    <property type="component" value="Unassembled WGS sequence"/>
</dbReference>
<evidence type="ECO:0000313" key="4">
    <source>
        <dbReference type="EMBL" id="MFD1015807.1"/>
    </source>
</evidence>